<protein>
    <submittedName>
        <fullName evidence="1">Uncharacterized protein</fullName>
    </submittedName>
</protein>
<evidence type="ECO:0000313" key="2">
    <source>
        <dbReference type="Proteomes" id="UP000186588"/>
    </source>
</evidence>
<sequence>MEESQLKLIQELEAEFGSISNVNDNNIKLNKLRKSFLSEKRKKKFSKRIIDDVHQYELKPEIKTNNQMVFDIAEMVANGYTNNEIANVMKLTEPQVIAIVARNNLRIKQYVWSVIDGKKITGKTQKVLKNAIHKKTNMSFKKIDELPYYQVIATRKVVLVGDD</sequence>
<dbReference type="RefSeq" id="WP_094750429.1">
    <property type="nucleotide sequence ID" value="NZ_BDDX01000001.1"/>
</dbReference>
<name>A0A1L8CFV5_9LACO</name>
<dbReference type="Proteomes" id="UP000186588">
    <property type="component" value="Unassembled WGS sequence"/>
</dbReference>
<gene>
    <name evidence="1" type="ORF">FF306_00164</name>
</gene>
<comment type="caution">
    <text evidence="1">The sequence shown here is derived from an EMBL/GenBank/DDBJ whole genome shotgun (WGS) entry which is preliminary data.</text>
</comment>
<dbReference type="EMBL" id="BDDX01000001">
    <property type="protein sequence ID" value="GAT90071.1"/>
    <property type="molecule type" value="Genomic_DNA"/>
</dbReference>
<dbReference type="AlphaFoldDB" id="A0A1L8CFV5"/>
<evidence type="ECO:0000313" key="1">
    <source>
        <dbReference type="EMBL" id="GAT90071.1"/>
    </source>
</evidence>
<reference evidence="1 2" key="1">
    <citation type="journal article" date="2016" name="Syst. Appl. Microbiol.">
        <title>Genomic characterization of a fructophilic bee symbiont Lactobacillus kunkeei reveals its niche-specific adaptation.</title>
        <authorList>
            <person name="Maeno S."/>
            <person name="Tanizawa Y."/>
            <person name="Kanesaki Y."/>
            <person name="Kubota E."/>
            <person name="Kumar H."/>
            <person name="Dicks L."/>
            <person name="Salminen S."/>
            <person name="Nakagawa J."/>
            <person name="Arita M."/>
            <person name="Endo A."/>
        </authorList>
    </citation>
    <scope>NUCLEOTIDE SEQUENCE [LARGE SCALE GENOMIC DNA]</scope>
    <source>
        <strain evidence="1 2">FF30-6</strain>
    </source>
</reference>
<accession>A0A1L8CFV5</accession>
<organism evidence="1 2">
    <name type="scientific">Apilactobacillus kunkeei</name>
    <dbReference type="NCBI Taxonomy" id="148814"/>
    <lineage>
        <taxon>Bacteria</taxon>
        <taxon>Bacillati</taxon>
        <taxon>Bacillota</taxon>
        <taxon>Bacilli</taxon>
        <taxon>Lactobacillales</taxon>
        <taxon>Lactobacillaceae</taxon>
        <taxon>Apilactobacillus</taxon>
    </lineage>
</organism>
<proteinExistence type="predicted"/>